<accession>A0A8J5G3H3</accession>
<dbReference type="Pfam" id="PF00191">
    <property type="entry name" value="Annexin"/>
    <property type="match status" value="4"/>
</dbReference>
<evidence type="ECO:0000256" key="5">
    <source>
        <dbReference type="ARBA" id="ARBA00023302"/>
    </source>
</evidence>
<dbReference type="PANTHER" id="PTHR10502:SF193">
    <property type="entry name" value="ANNEXIN D8"/>
    <property type="match status" value="1"/>
</dbReference>
<feature type="binding site" evidence="6">
    <location>
        <position position="303"/>
    </location>
    <ligand>
        <name>Ca(2+)</name>
        <dbReference type="ChEBI" id="CHEBI:29108"/>
        <label>3</label>
    </ligand>
</feature>
<dbReference type="GO" id="GO:0009408">
    <property type="term" value="P:response to heat"/>
    <property type="evidence" value="ECO:0007669"/>
    <property type="project" value="TreeGrafter"/>
</dbReference>
<dbReference type="FunFam" id="1.10.220.10:FF:000001">
    <property type="entry name" value="Annexin"/>
    <property type="match status" value="1"/>
</dbReference>
<dbReference type="GO" id="GO:0005886">
    <property type="term" value="C:plasma membrane"/>
    <property type="evidence" value="ECO:0007669"/>
    <property type="project" value="TreeGrafter"/>
</dbReference>
<gene>
    <name evidence="7" type="ORF">ZIOFF_043424</name>
</gene>
<comment type="caution">
    <text evidence="7">The sequence shown here is derived from an EMBL/GenBank/DDBJ whole genome shotgun (WGS) entry which is preliminary data.</text>
</comment>
<dbReference type="GO" id="GO:0001786">
    <property type="term" value="F:phosphatidylserine binding"/>
    <property type="evidence" value="ECO:0007669"/>
    <property type="project" value="TreeGrafter"/>
</dbReference>
<dbReference type="InterPro" id="IPR001464">
    <property type="entry name" value="Annexin"/>
</dbReference>
<evidence type="ECO:0000256" key="1">
    <source>
        <dbReference type="ARBA" id="ARBA00022723"/>
    </source>
</evidence>
<evidence type="ECO:0000256" key="4">
    <source>
        <dbReference type="ARBA" id="ARBA00023216"/>
    </source>
</evidence>
<dbReference type="GO" id="GO:0005737">
    <property type="term" value="C:cytoplasm"/>
    <property type="evidence" value="ECO:0007669"/>
    <property type="project" value="TreeGrafter"/>
</dbReference>
<feature type="binding site" evidence="6">
    <location>
        <position position="68"/>
    </location>
    <ligand>
        <name>Ca(2+)</name>
        <dbReference type="ChEBI" id="CHEBI:29108"/>
        <label>1</label>
    </ligand>
</feature>
<feature type="binding site" evidence="6">
    <location>
        <position position="262"/>
    </location>
    <ligand>
        <name>Ca(2+)</name>
        <dbReference type="ChEBI" id="CHEBI:29108"/>
        <label>1</label>
    </ligand>
</feature>
<evidence type="ECO:0000313" key="7">
    <source>
        <dbReference type="EMBL" id="KAG6495598.1"/>
    </source>
</evidence>
<dbReference type="PRINTS" id="PR00196">
    <property type="entry name" value="ANNEXIN"/>
</dbReference>
<sequence length="317" mass="35781">MATLSVPEPVPSPAEDAESIHAAVKGWGTDEKALINILAHRNATQRKEIELAYEELFNENLTKRLESELKGDFEKAVYRWNFEPIEREAVMAYIAMKKSFNFHVVIEIACVNSPNELLAVKQAYQAKYRHSLEEDVASHTAGDLHKAFSLPLQLLFALVSAYRYDGEDIDVRLAKSEAKVLQELIEENKLNHDEIIRILGTRSKAQIYATFNCYREEYGTPIEEVLAGESADEFALALRAAVACIVDPHLYFVEVLHAALEKSDEDTVTRIIVLHAEKDLGEIKEKFQKRKNVPLEYAVAKKTSGDYKAFLLALLGD</sequence>
<evidence type="ECO:0000313" key="8">
    <source>
        <dbReference type="Proteomes" id="UP000734854"/>
    </source>
</evidence>
<dbReference type="PANTHER" id="PTHR10502">
    <property type="entry name" value="ANNEXIN"/>
    <property type="match status" value="1"/>
</dbReference>
<dbReference type="AlphaFoldDB" id="A0A8J5G3H3"/>
<evidence type="ECO:0008006" key="9">
    <source>
        <dbReference type="Google" id="ProtNLM"/>
    </source>
</evidence>
<dbReference type="InterPro" id="IPR037104">
    <property type="entry name" value="Annexin_sf"/>
</dbReference>
<dbReference type="SUPFAM" id="SSF47874">
    <property type="entry name" value="Annexin"/>
    <property type="match status" value="1"/>
</dbReference>
<keyword evidence="1 6" id="KW-0479">Metal-binding</keyword>
<proteinExistence type="predicted"/>
<protein>
    <recommendedName>
        <fullName evidence="9">Annexin</fullName>
    </recommendedName>
</protein>
<dbReference type="PRINTS" id="PR01814">
    <property type="entry name" value="ANNEXINPLANT"/>
</dbReference>
<dbReference type="GO" id="GO:0009414">
    <property type="term" value="P:response to water deprivation"/>
    <property type="evidence" value="ECO:0007669"/>
    <property type="project" value="TreeGrafter"/>
</dbReference>
<organism evidence="7 8">
    <name type="scientific">Zingiber officinale</name>
    <name type="common">Ginger</name>
    <name type="synonym">Amomum zingiber</name>
    <dbReference type="NCBI Taxonomy" id="94328"/>
    <lineage>
        <taxon>Eukaryota</taxon>
        <taxon>Viridiplantae</taxon>
        <taxon>Streptophyta</taxon>
        <taxon>Embryophyta</taxon>
        <taxon>Tracheophyta</taxon>
        <taxon>Spermatophyta</taxon>
        <taxon>Magnoliopsida</taxon>
        <taxon>Liliopsida</taxon>
        <taxon>Zingiberales</taxon>
        <taxon>Zingiberaceae</taxon>
        <taxon>Zingiber</taxon>
    </lineage>
</organism>
<dbReference type="GO" id="GO:0009651">
    <property type="term" value="P:response to salt stress"/>
    <property type="evidence" value="ECO:0007669"/>
    <property type="project" value="TreeGrafter"/>
</dbReference>
<dbReference type="FunFam" id="1.10.220.10:FF:000009">
    <property type="entry name" value="Annexin"/>
    <property type="match status" value="1"/>
</dbReference>
<keyword evidence="5" id="KW-0111">Calcium/phospholipid-binding</keyword>
<dbReference type="InterPro" id="IPR009118">
    <property type="entry name" value="AnnexinD_plant"/>
</dbReference>
<feature type="binding site" evidence="6">
    <location>
        <position position="28"/>
    </location>
    <ligand>
        <name>Ca(2+)</name>
        <dbReference type="ChEBI" id="CHEBI:29108"/>
        <label>1</label>
    </ligand>
</feature>
<keyword evidence="4" id="KW-0041">Annexin</keyword>
<feature type="binding site" evidence="6">
    <location>
        <position position="300"/>
    </location>
    <ligand>
        <name>Ca(2+)</name>
        <dbReference type="ChEBI" id="CHEBI:29108"/>
        <label>1</label>
    </ligand>
</feature>
<dbReference type="SMART" id="SM00335">
    <property type="entry name" value="ANX"/>
    <property type="match status" value="4"/>
</dbReference>
<reference evidence="7 8" key="1">
    <citation type="submission" date="2020-08" db="EMBL/GenBank/DDBJ databases">
        <title>Plant Genome Project.</title>
        <authorList>
            <person name="Zhang R.-G."/>
        </authorList>
    </citation>
    <scope>NUCLEOTIDE SEQUENCE [LARGE SCALE GENOMIC DNA]</scope>
    <source>
        <tissue evidence="7">Rhizome</tissue>
    </source>
</reference>
<dbReference type="Gene3D" id="1.10.220.10">
    <property type="entry name" value="Annexin"/>
    <property type="match status" value="4"/>
</dbReference>
<evidence type="ECO:0000256" key="3">
    <source>
        <dbReference type="ARBA" id="ARBA00022837"/>
    </source>
</evidence>
<dbReference type="GO" id="GO:0009409">
    <property type="term" value="P:response to cold"/>
    <property type="evidence" value="ECO:0007669"/>
    <property type="project" value="TreeGrafter"/>
</dbReference>
<keyword evidence="8" id="KW-1185">Reference proteome</keyword>
<keyword evidence="3 6" id="KW-0106">Calcium</keyword>
<dbReference type="PROSITE" id="PS51897">
    <property type="entry name" value="ANNEXIN_2"/>
    <property type="match status" value="4"/>
</dbReference>
<feature type="binding site" evidence="6">
    <location>
        <position position="26"/>
    </location>
    <ligand>
        <name>Ca(2+)</name>
        <dbReference type="ChEBI" id="CHEBI:29108"/>
        <label>1</label>
    </ligand>
</feature>
<evidence type="ECO:0000256" key="6">
    <source>
        <dbReference type="PIRSR" id="PIRSR609118-1"/>
    </source>
</evidence>
<dbReference type="FunFam" id="1.10.220.10:FF:000008">
    <property type="entry name" value="Annexin"/>
    <property type="match status" value="1"/>
</dbReference>
<dbReference type="InterPro" id="IPR018502">
    <property type="entry name" value="Annexin_repeat"/>
</dbReference>
<dbReference type="Proteomes" id="UP000734854">
    <property type="component" value="Unassembled WGS sequence"/>
</dbReference>
<keyword evidence="2" id="KW-0677">Repeat</keyword>
<dbReference type="GO" id="GO:0005509">
    <property type="term" value="F:calcium ion binding"/>
    <property type="evidence" value="ECO:0007669"/>
    <property type="project" value="InterPro"/>
</dbReference>
<dbReference type="EMBL" id="JACMSC010000012">
    <property type="protein sequence ID" value="KAG6495598.1"/>
    <property type="molecule type" value="Genomic_DNA"/>
</dbReference>
<evidence type="ECO:0000256" key="2">
    <source>
        <dbReference type="ARBA" id="ARBA00022737"/>
    </source>
</evidence>
<name>A0A8J5G3H3_ZINOF</name>
<dbReference type="GO" id="GO:0005544">
    <property type="term" value="F:calcium-dependent phospholipid binding"/>
    <property type="evidence" value="ECO:0007669"/>
    <property type="project" value="UniProtKB-KW"/>
</dbReference>